<dbReference type="GO" id="GO:0016209">
    <property type="term" value="F:antioxidant activity"/>
    <property type="evidence" value="ECO:0007669"/>
    <property type="project" value="InterPro"/>
</dbReference>
<gene>
    <name evidence="2" type="ordered locus">Weevi_0217</name>
</gene>
<dbReference type="eggNOG" id="COG0526">
    <property type="taxonomic scope" value="Bacteria"/>
</dbReference>
<dbReference type="KEGG" id="wvi:Weevi_0217"/>
<keyword evidence="3" id="KW-1185">Reference proteome</keyword>
<dbReference type="InterPro" id="IPR036249">
    <property type="entry name" value="Thioredoxin-like_sf"/>
</dbReference>
<feature type="domain" description="Thioredoxin" evidence="1">
    <location>
        <begin position="72"/>
        <end position="214"/>
    </location>
</feature>
<dbReference type="GO" id="GO:0016491">
    <property type="term" value="F:oxidoreductase activity"/>
    <property type="evidence" value="ECO:0007669"/>
    <property type="project" value="InterPro"/>
</dbReference>
<dbReference type="InterPro" id="IPR013766">
    <property type="entry name" value="Thioredoxin_domain"/>
</dbReference>
<dbReference type="PANTHER" id="PTHR42852:SF17">
    <property type="entry name" value="THIOREDOXIN-LIKE PROTEIN HI_1115"/>
    <property type="match status" value="1"/>
</dbReference>
<dbReference type="InterPro" id="IPR050553">
    <property type="entry name" value="Thioredoxin_ResA/DsbE_sf"/>
</dbReference>
<dbReference type="HOGENOM" id="CLU_042529_11_0_10"/>
<reference evidence="2 3" key="1">
    <citation type="journal article" date="2011" name="Stand. Genomic Sci.">
        <title>Complete genome sequence of Weeksella virosa type strain (9751).</title>
        <authorList>
            <person name="Lang E."/>
            <person name="Teshima H."/>
            <person name="Lucas S."/>
            <person name="Lapidus A."/>
            <person name="Hammon N."/>
            <person name="Deshpande S."/>
            <person name="Nolan M."/>
            <person name="Cheng J.F."/>
            <person name="Pitluck S."/>
            <person name="Liolios K."/>
            <person name="Pagani I."/>
            <person name="Mikhailova N."/>
            <person name="Ivanova N."/>
            <person name="Mavromatis K."/>
            <person name="Pati A."/>
            <person name="Tapia R."/>
            <person name="Han C."/>
            <person name="Goodwin L."/>
            <person name="Chen A."/>
            <person name="Palaniappan K."/>
            <person name="Land M."/>
            <person name="Hauser L."/>
            <person name="Chang Y.J."/>
            <person name="Jeffries C.D."/>
            <person name="Brambilla E.M."/>
            <person name="Kopitz M."/>
            <person name="Rohde M."/>
            <person name="Goker M."/>
            <person name="Tindall B.J."/>
            <person name="Detter J.C."/>
            <person name="Woyke T."/>
            <person name="Bristow J."/>
            <person name="Eisen J.A."/>
            <person name="Markowitz V."/>
            <person name="Hugenholtz P."/>
            <person name="Klenk H.P."/>
            <person name="Kyrpides N.C."/>
        </authorList>
    </citation>
    <scope>NUCLEOTIDE SEQUENCE [LARGE SCALE GENOMIC DNA]</scope>
    <source>
        <strain evidence="3">ATCC 43766 / DSM 16922 / JCM 21250 / NBRC 16016 / NCTC 11634 / CL345/78</strain>
    </source>
</reference>
<accession>F0NXN2</accession>
<dbReference type="Pfam" id="PF00578">
    <property type="entry name" value="AhpC-TSA"/>
    <property type="match status" value="1"/>
</dbReference>
<dbReference type="Proteomes" id="UP000008641">
    <property type="component" value="Chromosome"/>
</dbReference>
<reference evidence="3" key="2">
    <citation type="journal article" date="2011" name="Stand. Genomic Sci.">
        <title>Complete genome sequence of Weeksella virosa type strain (9751T).</title>
        <authorList>
            <person name="Lang E."/>
            <person name="Teshima H."/>
            <person name="Lucas S."/>
            <person name="Lapidus A."/>
            <person name="Hammon N."/>
            <person name="Deshpande S."/>
            <person name="Nolan M."/>
            <person name="Cheng J."/>
            <person name="Pitluck S."/>
            <person name="Liolios K."/>
            <person name="Pagani I."/>
            <person name="Mikhailova N."/>
            <person name="Ivanova N."/>
            <person name="Mavromatis K."/>
            <person name="Pati A."/>
            <person name="Tapia R."/>
            <person name="Han C."/>
            <person name="Goodwin L."/>
            <person name="Chen A."/>
            <person name="Palaniappan K."/>
            <person name="Land M."/>
            <person name="Hauser L."/>
            <person name="Chang Y."/>
            <person name="Jeffries C."/>
            <person name="Brambilla E."/>
            <person name="Kopitz M."/>
            <person name="Rohde M."/>
            <person name="Goker M."/>
            <person name="Tindall B."/>
            <person name="Detter J."/>
            <person name="Woyke T."/>
            <person name="Bristow J."/>
            <person name="Eisen J."/>
            <person name="Markowitz V."/>
            <person name="Hugenholtz P."/>
            <person name="Klenk H."/>
            <person name="Kyrpides N."/>
        </authorList>
    </citation>
    <scope>NUCLEOTIDE SEQUENCE [LARGE SCALE GENOMIC DNA]</scope>
    <source>
        <strain evidence="3">ATCC 43766 / DSM 16922 / JCM 21250 / NBRC 16016 / NCTC 11634 / CL345/78</strain>
    </source>
</reference>
<organism evidence="2 3">
    <name type="scientific">Weeksella virosa (strain ATCC 43766 / DSM 16922 / JCM 21250 / CCUG 30538 / CDC 9751 / IAM 14551 / NBRC 16016 / NCTC 11634 / CL345/78)</name>
    <dbReference type="NCBI Taxonomy" id="865938"/>
    <lineage>
        <taxon>Bacteria</taxon>
        <taxon>Pseudomonadati</taxon>
        <taxon>Bacteroidota</taxon>
        <taxon>Flavobacteriia</taxon>
        <taxon>Flavobacteriales</taxon>
        <taxon>Weeksellaceae</taxon>
        <taxon>Weeksella</taxon>
    </lineage>
</organism>
<evidence type="ECO:0000259" key="1">
    <source>
        <dbReference type="PROSITE" id="PS51352"/>
    </source>
</evidence>
<dbReference type="SUPFAM" id="SSF52833">
    <property type="entry name" value="Thioredoxin-like"/>
    <property type="match status" value="1"/>
</dbReference>
<dbReference type="PANTHER" id="PTHR42852">
    <property type="entry name" value="THIOL:DISULFIDE INTERCHANGE PROTEIN DSBE"/>
    <property type="match status" value="1"/>
</dbReference>
<dbReference type="Gene3D" id="3.40.30.10">
    <property type="entry name" value="Glutaredoxin"/>
    <property type="match status" value="1"/>
</dbReference>
<name>F0NXN2_WEEVC</name>
<dbReference type="AlphaFoldDB" id="F0NXN2"/>
<dbReference type="PROSITE" id="PS51352">
    <property type="entry name" value="THIOREDOXIN_2"/>
    <property type="match status" value="1"/>
</dbReference>
<sequence>MNPSFTMETKLKKLISIMKKNYSVIIMATIALVLLFVPEAKAFVQQGFMKIGLFQPKLEKIESTPENNEQGIELPEAKYVFEMIDDKGNKVDMEALKGKVVFINFWATWCPPCIAEMPSLQVLYDKIKEDPEIEFITVEVEGIRKQDKVAKFMKRKKLSLPVMYPNSGIPSDFFRGSLPTTIILDKKGNIAHTTLGMADYSGDDIVNFLYEVKAMH</sequence>
<dbReference type="InterPro" id="IPR000866">
    <property type="entry name" value="AhpC/TSA"/>
</dbReference>
<evidence type="ECO:0000313" key="2">
    <source>
        <dbReference type="EMBL" id="ADX66939.1"/>
    </source>
</evidence>
<dbReference type="EMBL" id="CP002455">
    <property type="protein sequence ID" value="ADX66939.1"/>
    <property type="molecule type" value="Genomic_DNA"/>
</dbReference>
<dbReference type="STRING" id="865938.Weevi_0217"/>
<dbReference type="CDD" id="cd02966">
    <property type="entry name" value="TlpA_like_family"/>
    <property type="match status" value="1"/>
</dbReference>
<proteinExistence type="predicted"/>
<protein>
    <submittedName>
        <fullName evidence="2">Alkyl hydroperoxide reductase/ Thiol specific antioxidant/ Mal allergen</fullName>
    </submittedName>
</protein>
<evidence type="ECO:0000313" key="3">
    <source>
        <dbReference type="Proteomes" id="UP000008641"/>
    </source>
</evidence>